<sequence>SKDDIDEALRLMESSRLLLKDHDNVPTRQINPIDQVFSIVRDMVPSTGVKLVRYAEAR</sequence>
<protein>
    <submittedName>
        <fullName evidence="1">Uncharacterized protein</fullName>
    </submittedName>
</protein>
<organism evidence="1 2">
    <name type="scientific">Rotaria magnacalcarata</name>
    <dbReference type="NCBI Taxonomy" id="392030"/>
    <lineage>
        <taxon>Eukaryota</taxon>
        <taxon>Metazoa</taxon>
        <taxon>Spiralia</taxon>
        <taxon>Gnathifera</taxon>
        <taxon>Rotifera</taxon>
        <taxon>Eurotatoria</taxon>
        <taxon>Bdelloidea</taxon>
        <taxon>Philodinida</taxon>
        <taxon>Philodinidae</taxon>
        <taxon>Rotaria</taxon>
    </lineage>
</organism>
<proteinExistence type="predicted"/>
<name>A0A8S3DJL4_9BILA</name>
<dbReference type="EMBL" id="CAJOBJ010215196">
    <property type="protein sequence ID" value="CAF5020396.1"/>
    <property type="molecule type" value="Genomic_DNA"/>
</dbReference>
<dbReference type="AlphaFoldDB" id="A0A8S3DJL4"/>
<gene>
    <name evidence="1" type="ORF">GIL414_LOCUS58356</name>
</gene>
<accession>A0A8S3DJL4</accession>
<reference evidence="1" key="1">
    <citation type="submission" date="2021-02" db="EMBL/GenBank/DDBJ databases">
        <authorList>
            <person name="Nowell W R."/>
        </authorList>
    </citation>
    <scope>NUCLEOTIDE SEQUENCE</scope>
</reference>
<feature type="non-terminal residue" evidence="1">
    <location>
        <position position="1"/>
    </location>
</feature>
<evidence type="ECO:0000313" key="2">
    <source>
        <dbReference type="Proteomes" id="UP000681720"/>
    </source>
</evidence>
<comment type="caution">
    <text evidence="1">The sequence shown here is derived from an EMBL/GenBank/DDBJ whole genome shotgun (WGS) entry which is preliminary data.</text>
</comment>
<evidence type="ECO:0000313" key="1">
    <source>
        <dbReference type="EMBL" id="CAF5020396.1"/>
    </source>
</evidence>
<dbReference type="Proteomes" id="UP000681720">
    <property type="component" value="Unassembled WGS sequence"/>
</dbReference>
<feature type="non-terminal residue" evidence="1">
    <location>
        <position position="58"/>
    </location>
</feature>